<proteinExistence type="predicted"/>
<dbReference type="AlphaFoldDB" id="A0ABD2BR45"/>
<evidence type="ECO:0000313" key="1">
    <source>
        <dbReference type="EMBL" id="KAL2734748.1"/>
    </source>
</evidence>
<protein>
    <submittedName>
        <fullName evidence="1">Odorant receptor 4-like</fullName>
    </submittedName>
</protein>
<reference evidence="1 2" key="1">
    <citation type="journal article" date="2024" name="Ann. Entomol. Soc. Am.">
        <title>Genomic analyses of the southern and eastern yellowjacket wasps (Hymenoptera: Vespidae) reveal evolutionary signatures of social life.</title>
        <authorList>
            <person name="Catto M.A."/>
            <person name="Caine P.B."/>
            <person name="Orr S.E."/>
            <person name="Hunt B.G."/>
            <person name="Goodisman M.A.D."/>
        </authorList>
    </citation>
    <scope>NUCLEOTIDE SEQUENCE [LARGE SCALE GENOMIC DNA]</scope>
    <source>
        <strain evidence="1">232</strain>
        <tissue evidence="1">Head and thorax</tissue>
    </source>
</reference>
<comment type="caution">
    <text evidence="1">The sequence shown here is derived from an EMBL/GenBank/DDBJ whole genome shotgun (WGS) entry which is preliminary data.</text>
</comment>
<name>A0ABD2BR45_VESMC</name>
<keyword evidence="2" id="KW-1185">Reference proteome</keyword>
<dbReference type="Proteomes" id="UP001607303">
    <property type="component" value="Unassembled WGS sequence"/>
</dbReference>
<organism evidence="1 2">
    <name type="scientific">Vespula maculifrons</name>
    <name type="common">Eastern yellow jacket</name>
    <name type="synonym">Wasp</name>
    <dbReference type="NCBI Taxonomy" id="7453"/>
    <lineage>
        <taxon>Eukaryota</taxon>
        <taxon>Metazoa</taxon>
        <taxon>Ecdysozoa</taxon>
        <taxon>Arthropoda</taxon>
        <taxon>Hexapoda</taxon>
        <taxon>Insecta</taxon>
        <taxon>Pterygota</taxon>
        <taxon>Neoptera</taxon>
        <taxon>Endopterygota</taxon>
        <taxon>Hymenoptera</taxon>
        <taxon>Apocrita</taxon>
        <taxon>Aculeata</taxon>
        <taxon>Vespoidea</taxon>
        <taxon>Vespidae</taxon>
        <taxon>Vespinae</taxon>
        <taxon>Vespula</taxon>
    </lineage>
</organism>
<accession>A0ABD2BR45</accession>
<evidence type="ECO:0000313" key="2">
    <source>
        <dbReference type="Proteomes" id="UP001607303"/>
    </source>
</evidence>
<sequence>MDYIKFLLQLVYQCKVSDLYRLNFRQYSALHFQKFYVFEFYIDNYLYKIVHVLTFGGSFYQCKWYNVSQDEIKLMQIFMMRSANSLSASLPIII</sequence>
<dbReference type="EMBL" id="JAYRBN010000071">
    <property type="protein sequence ID" value="KAL2734748.1"/>
    <property type="molecule type" value="Genomic_DNA"/>
</dbReference>
<gene>
    <name evidence="1" type="ORF">V1477_013925</name>
</gene>